<dbReference type="Proteomes" id="UP000807769">
    <property type="component" value="Unassembled WGS sequence"/>
</dbReference>
<dbReference type="RefSeq" id="XP_041196742.1">
    <property type="nucleotide sequence ID" value="XM_041334901.1"/>
</dbReference>
<evidence type="ECO:0000313" key="2">
    <source>
        <dbReference type="Proteomes" id="UP000807769"/>
    </source>
</evidence>
<evidence type="ECO:0000313" key="1">
    <source>
        <dbReference type="EMBL" id="KAG1822002.1"/>
    </source>
</evidence>
<gene>
    <name evidence="1" type="ORF">BJ212DRAFT_1335143</name>
</gene>
<protein>
    <submittedName>
        <fullName evidence="1">Uncharacterized protein</fullName>
    </submittedName>
</protein>
<organism evidence="1 2">
    <name type="scientific">Suillus subaureus</name>
    <dbReference type="NCBI Taxonomy" id="48587"/>
    <lineage>
        <taxon>Eukaryota</taxon>
        <taxon>Fungi</taxon>
        <taxon>Dikarya</taxon>
        <taxon>Basidiomycota</taxon>
        <taxon>Agaricomycotina</taxon>
        <taxon>Agaricomycetes</taxon>
        <taxon>Agaricomycetidae</taxon>
        <taxon>Boletales</taxon>
        <taxon>Suillineae</taxon>
        <taxon>Suillaceae</taxon>
        <taxon>Suillus</taxon>
    </lineage>
</organism>
<sequence>MVVMIYWRGLGSGRKTLNITFNLDDSRYSHIARWAKSKRTKSSLTSDLGQSLCMSFACYHLPSLPSNPLEANELTPCYETLMHSPCSWPTSGDLSLQTKRDGKNFIIPLAPPIFVTPDNCIDVSAFIRSGENTFSVVQQNNMSDYLFMFLVHHPTPEQLSYLTSCRGRREEWVKSIRDLCNIEPKDSLWRRSPSEVI</sequence>
<comment type="caution">
    <text evidence="1">The sequence shown here is derived from an EMBL/GenBank/DDBJ whole genome shotgun (WGS) entry which is preliminary data.</text>
</comment>
<accession>A0A9P7EIP0</accession>
<keyword evidence="2" id="KW-1185">Reference proteome</keyword>
<dbReference type="EMBL" id="JABBWG010000006">
    <property type="protein sequence ID" value="KAG1822002.1"/>
    <property type="molecule type" value="Genomic_DNA"/>
</dbReference>
<dbReference type="AlphaFoldDB" id="A0A9P7EIP0"/>
<reference evidence="1" key="1">
    <citation type="journal article" date="2020" name="New Phytol.">
        <title>Comparative genomics reveals dynamic genome evolution in host specialist ectomycorrhizal fungi.</title>
        <authorList>
            <person name="Lofgren L.A."/>
            <person name="Nguyen N.H."/>
            <person name="Vilgalys R."/>
            <person name="Ruytinx J."/>
            <person name="Liao H.L."/>
            <person name="Branco S."/>
            <person name="Kuo A."/>
            <person name="LaButti K."/>
            <person name="Lipzen A."/>
            <person name="Andreopoulos W."/>
            <person name="Pangilinan J."/>
            <person name="Riley R."/>
            <person name="Hundley H."/>
            <person name="Na H."/>
            <person name="Barry K."/>
            <person name="Grigoriev I.V."/>
            <person name="Stajich J.E."/>
            <person name="Kennedy P.G."/>
        </authorList>
    </citation>
    <scope>NUCLEOTIDE SEQUENCE</scope>
    <source>
        <strain evidence="1">MN1</strain>
    </source>
</reference>
<dbReference type="OrthoDB" id="3040699at2759"/>
<proteinExistence type="predicted"/>
<dbReference type="GeneID" id="64628918"/>
<name>A0A9P7EIP0_9AGAM</name>